<dbReference type="InterPro" id="IPR040059">
    <property type="entry name" value="PUM3"/>
</dbReference>
<evidence type="ECO:0000256" key="4">
    <source>
        <dbReference type="SAM" id="MobiDB-lite"/>
    </source>
</evidence>
<proteinExistence type="predicted"/>
<keyword evidence="2" id="KW-0694">RNA-binding</keyword>
<protein>
    <submittedName>
        <fullName evidence="8">Pumilio-likey domain family member 6</fullName>
    </submittedName>
</protein>
<organism evidence="6">
    <name type="scientific">Cladocopium goreaui</name>
    <dbReference type="NCBI Taxonomy" id="2562237"/>
    <lineage>
        <taxon>Eukaryota</taxon>
        <taxon>Sar</taxon>
        <taxon>Alveolata</taxon>
        <taxon>Dinophyceae</taxon>
        <taxon>Suessiales</taxon>
        <taxon>Symbiodiniaceae</taxon>
        <taxon>Cladocopium</taxon>
    </lineage>
</organism>
<comment type="caution">
    <text evidence="6">The sequence shown here is derived from an EMBL/GenBank/DDBJ whole genome shotgun (WGS) entry which is preliminary data.</text>
</comment>
<dbReference type="PANTHER" id="PTHR13389:SF0">
    <property type="entry name" value="PUMILIO HOMOLOG 3"/>
    <property type="match status" value="1"/>
</dbReference>
<evidence type="ECO:0000256" key="2">
    <source>
        <dbReference type="ARBA" id="ARBA00022884"/>
    </source>
</evidence>
<dbReference type="PANTHER" id="PTHR13389">
    <property type="entry name" value="PUMILIO HOMOLOG 3"/>
    <property type="match status" value="1"/>
</dbReference>
<evidence type="ECO:0000313" key="6">
    <source>
        <dbReference type="EMBL" id="CAI3977074.1"/>
    </source>
</evidence>
<keyword evidence="9" id="KW-1185">Reference proteome</keyword>
<dbReference type="InterPro" id="IPR012959">
    <property type="entry name" value="CPL_dom"/>
</dbReference>
<reference evidence="6" key="1">
    <citation type="submission" date="2022-10" db="EMBL/GenBank/DDBJ databases">
        <authorList>
            <person name="Chen Y."/>
            <person name="Dougan E. K."/>
            <person name="Chan C."/>
            <person name="Rhodes N."/>
            <person name="Thang M."/>
        </authorList>
    </citation>
    <scope>NUCLEOTIDE SEQUENCE</scope>
</reference>
<evidence type="ECO:0000313" key="8">
    <source>
        <dbReference type="EMBL" id="CAL4764386.1"/>
    </source>
</evidence>
<evidence type="ECO:0000313" key="7">
    <source>
        <dbReference type="EMBL" id="CAL1130449.1"/>
    </source>
</evidence>
<dbReference type="Proteomes" id="UP001152797">
    <property type="component" value="Unassembled WGS sequence"/>
</dbReference>
<feature type="compositionally biased region" description="Basic and acidic residues" evidence="4">
    <location>
        <begin position="95"/>
        <end position="119"/>
    </location>
</feature>
<dbReference type="Pfam" id="PF08144">
    <property type="entry name" value="CPL"/>
    <property type="match status" value="1"/>
</dbReference>
<dbReference type="GO" id="GO:0006417">
    <property type="term" value="P:regulation of translation"/>
    <property type="evidence" value="ECO:0007669"/>
    <property type="project" value="TreeGrafter"/>
</dbReference>
<dbReference type="EMBL" id="CAMXCT010000318">
    <property type="protein sequence ID" value="CAI3977074.1"/>
    <property type="molecule type" value="Genomic_DNA"/>
</dbReference>
<dbReference type="SUPFAM" id="SSF48371">
    <property type="entry name" value="ARM repeat"/>
    <property type="match status" value="1"/>
</dbReference>
<evidence type="ECO:0000256" key="3">
    <source>
        <dbReference type="SAM" id="Coils"/>
    </source>
</evidence>
<dbReference type="GO" id="GO:0005730">
    <property type="term" value="C:nucleolus"/>
    <property type="evidence" value="ECO:0007669"/>
    <property type="project" value="TreeGrafter"/>
</dbReference>
<dbReference type="EMBL" id="CAMXCT020000318">
    <property type="protein sequence ID" value="CAL1130449.1"/>
    <property type="molecule type" value="Genomic_DNA"/>
</dbReference>
<dbReference type="PROSITE" id="PS50303">
    <property type="entry name" value="PUM_HD"/>
    <property type="match status" value="1"/>
</dbReference>
<keyword evidence="3" id="KW-0175">Coiled coil</keyword>
<dbReference type="InterPro" id="IPR001313">
    <property type="entry name" value="Pumilio_RNA-bd_rpt"/>
</dbReference>
<dbReference type="EMBL" id="CAMXCT030000318">
    <property type="protein sequence ID" value="CAL4764386.1"/>
    <property type="molecule type" value="Genomic_DNA"/>
</dbReference>
<feature type="compositionally biased region" description="Basic residues" evidence="4">
    <location>
        <begin position="24"/>
        <end position="39"/>
    </location>
</feature>
<dbReference type="InterPro" id="IPR033133">
    <property type="entry name" value="PUM-HD"/>
</dbReference>
<dbReference type="Gene3D" id="1.25.10.10">
    <property type="entry name" value="Leucine-rich Repeat Variant"/>
    <property type="match status" value="2"/>
</dbReference>
<name>A0A9P1FHB7_9DINO</name>
<feature type="domain" description="PUM-HD" evidence="5">
    <location>
        <begin position="132"/>
        <end position="507"/>
    </location>
</feature>
<gene>
    <name evidence="6" type="ORF">C1SCF055_LOCUS5247</name>
</gene>
<reference evidence="7" key="2">
    <citation type="submission" date="2024-04" db="EMBL/GenBank/DDBJ databases">
        <authorList>
            <person name="Chen Y."/>
            <person name="Shah S."/>
            <person name="Dougan E. K."/>
            <person name="Thang M."/>
            <person name="Chan C."/>
        </authorList>
    </citation>
    <scope>NUCLEOTIDE SEQUENCE [LARGE SCALE GENOMIC DNA]</scope>
</reference>
<dbReference type="GO" id="GO:0003729">
    <property type="term" value="F:mRNA binding"/>
    <property type="evidence" value="ECO:0007669"/>
    <property type="project" value="TreeGrafter"/>
</dbReference>
<accession>A0A9P1FHB7</accession>
<dbReference type="AlphaFoldDB" id="A0A9P1FHB7"/>
<sequence length="657" mass="72164">MQLLTIPSATFFDLVSFVLMAKNKPKKTKSNRKARRGTKKGGTGGGEGKSGKVKHKSRGRKPTTGPKAAGKGSSKGKKSPKETKRSMGAGKGSGSKKEDKATATKRRAEPPVDEPEAKKGKILSAKQKRKKEVTKLYSELINPGRTLKADVIVKDILEALSKRSSTMAEYCSTNLGARVIEACLKWGTKEQRQDLLSRCSGELPKMAQDRYGHQVVLKLLLYASKTSSQRKPTEEEKKVQARNMREILDKFSGKNLHATFFHRYGCRVINGLYFSTTVKAGDKRRLLHSIAIPEAVALRRPELPSSQPLRKVLQAEDLTEQQKKSIAQHLEEAVEKAIEKELLGLDIVHLLLQAFCEVATDSQLTQLAEQCMDGAAYLLSSKAGAEALLRLLGIANAKQRKALCRDLKGKFAALAKNAVDYVVMIRLATTVDDTVMLSKSMVAEWLQDIEDLCFDKYGHKVLAWLLQPDDQRLFSPYERKCVALPSPTSLKAPEARRQELVRMLKPAIRGVFLQKPLEAAGDNSAKDLLTAFLAADWDEELIAAILTAAEHEAKKDDLGLLNNGTVTTTMLILLKLEPEQGPKLAQPLWESCLKPHAVLAAASRCAFLMLAMLKSGSMKESIVATLREHKARIEKAANEAEASGSKVNGARQLLAAA</sequence>
<dbReference type="OrthoDB" id="497380at2759"/>
<keyword evidence="1" id="KW-0677">Repeat</keyword>
<feature type="coiled-coil region" evidence="3">
    <location>
        <begin position="619"/>
        <end position="646"/>
    </location>
</feature>
<evidence type="ECO:0000313" key="9">
    <source>
        <dbReference type="Proteomes" id="UP001152797"/>
    </source>
</evidence>
<dbReference type="InterPro" id="IPR011989">
    <property type="entry name" value="ARM-like"/>
</dbReference>
<dbReference type="SMART" id="SM00025">
    <property type="entry name" value="Pumilio"/>
    <property type="match status" value="3"/>
</dbReference>
<evidence type="ECO:0000259" key="5">
    <source>
        <dbReference type="PROSITE" id="PS50303"/>
    </source>
</evidence>
<dbReference type="InterPro" id="IPR016024">
    <property type="entry name" value="ARM-type_fold"/>
</dbReference>
<evidence type="ECO:0000256" key="1">
    <source>
        <dbReference type="ARBA" id="ARBA00022737"/>
    </source>
</evidence>
<feature type="region of interest" description="Disordered" evidence="4">
    <location>
        <begin position="24"/>
        <end position="119"/>
    </location>
</feature>
<feature type="compositionally biased region" description="Basic residues" evidence="4">
    <location>
        <begin position="51"/>
        <end position="61"/>
    </location>
</feature>